<dbReference type="KEGG" id="achi:CDG60_13945"/>
<evidence type="ECO:0000313" key="2">
    <source>
        <dbReference type="Proteomes" id="UP000263753"/>
    </source>
</evidence>
<gene>
    <name evidence="1" type="ORF">CDG60_13945</name>
</gene>
<protein>
    <submittedName>
        <fullName evidence="1">Uncharacterized protein</fullName>
    </submittedName>
</protein>
<dbReference type="EMBL" id="CP032134">
    <property type="protein sequence ID" value="AXY57564.1"/>
    <property type="molecule type" value="Genomic_DNA"/>
</dbReference>
<accession>A0A3B7M066</accession>
<organism evidence="1 2">
    <name type="scientific">Acinetobacter chinensis</name>
    <dbReference type="NCBI Taxonomy" id="2004650"/>
    <lineage>
        <taxon>Bacteria</taxon>
        <taxon>Pseudomonadati</taxon>
        <taxon>Pseudomonadota</taxon>
        <taxon>Gammaproteobacteria</taxon>
        <taxon>Moraxellales</taxon>
        <taxon>Moraxellaceae</taxon>
        <taxon>Acinetobacter</taxon>
    </lineage>
</organism>
<reference evidence="2" key="1">
    <citation type="submission" date="2018-09" db="EMBL/GenBank/DDBJ databases">
        <title>The complete genome of Acinetobacter sp. strain WCHAc010005.</title>
        <authorList>
            <person name="Hu Y."/>
            <person name="Long H."/>
            <person name="Feng Y."/>
            <person name="Zong Z."/>
        </authorList>
    </citation>
    <scope>NUCLEOTIDE SEQUENCE [LARGE SCALE GENOMIC DNA]</scope>
    <source>
        <strain evidence="2">WCHAc010005</strain>
    </source>
</reference>
<dbReference type="RefSeq" id="WP_087514321.1">
    <property type="nucleotide sequence ID" value="NZ_CP032134.1"/>
</dbReference>
<evidence type="ECO:0000313" key="1">
    <source>
        <dbReference type="EMBL" id="AXY57564.1"/>
    </source>
</evidence>
<proteinExistence type="predicted"/>
<dbReference type="AlphaFoldDB" id="A0A3B7M066"/>
<dbReference type="Proteomes" id="UP000263753">
    <property type="component" value="Chromosome"/>
</dbReference>
<name>A0A3B7M066_9GAMM</name>
<sequence length="102" mass="11852">MPNHINSKNTLETYGADDLHFAYAVAHESTEWLSILISQARMESKELQVRLKEQGVHASNFYKLQKLLDLTEFFAEERVSHFEHVQNGYKEELESNKKAVTL</sequence>